<dbReference type="HOGENOM" id="CLU_2550731_0_0_11"/>
<evidence type="ECO:0000313" key="1">
    <source>
        <dbReference type="EMBL" id="ACU38351.1"/>
    </source>
</evidence>
<gene>
    <name evidence="1" type="ordered locus">Amir_4507</name>
</gene>
<dbReference type="InterPro" id="IPR038056">
    <property type="entry name" value="YjbR-like_sf"/>
</dbReference>
<dbReference type="KEGG" id="ami:Amir_4507"/>
<organism evidence="1 2">
    <name type="scientific">Actinosynnema mirum (strain ATCC 29888 / DSM 43827 / JCM 3225 / NBRC 14064 / NCIMB 13271 / NRRL B-12336 / IMRU 3971 / 101)</name>
    <dbReference type="NCBI Taxonomy" id="446462"/>
    <lineage>
        <taxon>Bacteria</taxon>
        <taxon>Bacillati</taxon>
        <taxon>Actinomycetota</taxon>
        <taxon>Actinomycetes</taxon>
        <taxon>Pseudonocardiales</taxon>
        <taxon>Pseudonocardiaceae</taxon>
        <taxon>Actinosynnema</taxon>
    </lineage>
</organism>
<reference evidence="1 2" key="1">
    <citation type="journal article" date="2009" name="Stand. Genomic Sci.">
        <title>Complete genome sequence of Actinosynnema mirum type strain (101).</title>
        <authorList>
            <person name="Land M."/>
            <person name="Lapidus A."/>
            <person name="Mayilraj S."/>
            <person name="Chen F."/>
            <person name="Copeland A."/>
            <person name="Del Rio T.G."/>
            <person name="Nolan M."/>
            <person name="Lucas S."/>
            <person name="Tice H."/>
            <person name="Cheng J.F."/>
            <person name="Chertkov O."/>
            <person name="Bruce D."/>
            <person name="Goodwin L."/>
            <person name="Pitluck S."/>
            <person name="Rohde M."/>
            <person name="Goker M."/>
            <person name="Pati A."/>
            <person name="Ivanova N."/>
            <person name="Mavromatis K."/>
            <person name="Chen A."/>
            <person name="Palaniappan K."/>
            <person name="Hauser L."/>
            <person name="Chang Y.J."/>
            <person name="Jeffries C.C."/>
            <person name="Brettin T."/>
            <person name="Detter J.C."/>
            <person name="Han C."/>
            <person name="Chain P."/>
            <person name="Tindall B.J."/>
            <person name="Bristow J."/>
            <person name="Eisen J.A."/>
            <person name="Markowitz V."/>
            <person name="Hugenholtz P."/>
            <person name="Kyrpides N.C."/>
            <person name="Klenk H.P."/>
        </authorList>
    </citation>
    <scope>NUCLEOTIDE SEQUENCE [LARGE SCALE GENOMIC DNA]</scope>
    <source>
        <strain evidence="2">ATCC 29888 / DSM 43827 / JCM 3225 / NBRC 14064 / NCIMB 13271 / NRRL B-12336 / IMRU 3971 / 101</strain>
    </source>
</reference>
<dbReference type="EMBL" id="CP001630">
    <property type="protein sequence ID" value="ACU38351.1"/>
    <property type="molecule type" value="Genomic_DNA"/>
</dbReference>
<keyword evidence="2" id="KW-1185">Reference proteome</keyword>
<dbReference type="Proteomes" id="UP000002213">
    <property type="component" value="Chromosome"/>
</dbReference>
<dbReference type="eggNOG" id="COG3801">
    <property type="taxonomic scope" value="Bacteria"/>
</dbReference>
<proteinExistence type="predicted"/>
<sequence>MPVTGADVRRIALALPGVVERASYGTPGWRVSDKLFARLHEQDGVLVRLGAIDEPELREVLTDAWRARAPKRLVAELAEPDG</sequence>
<dbReference type="STRING" id="446462.Amir_4507"/>
<dbReference type="AlphaFoldDB" id="C6WLF8"/>
<evidence type="ECO:0000313" key="2">
    <source>
        <dbReference type="Proteomes" id="UP000002213"/>
    </source>
</evidence>
<accession>C6WLF8</accession>
<dbReference type="SUPFAM" id="SSF142906">
    <property type="entry name" value="YjbR-like"/>
    <property type="match status" value="1"/>
</dbReference>
<protein>
    <recommendedName>
        <fullName evidence="3">MmcQ/YjbR family DNA-binding protein</fullName>
    </recommendedName>
</protein>
<evidence type="ECO:0008006" key="3">
    <source>
        <dbReference type="Google" id="ProtNLM"/>
    </source>
</evidence>
<name>C6WLF8_ACTMD</name>